<feature type="transmembrane region" description="Helical" evidence="2">
    <location>
        <begin position="174"/>
        <end position="196"/>
    </location>
</feature>
<dbReference type="Proteomes" id="UP000829291">
    <property type="component" value="Chromosome 4"/>
</dbReference>
<evidence type="ECO:0000256" key="1">
    <source>
        <dbReference type="SAM" id="MobiDB-lite"/>
    </source>
</evidence>
<dbReference type="KEGG" id="nlo:107225635"/>
<accession>A0A6J0C2Y5</accession>
<feature type="transmembrane region" description="Helical" evidence="2">
    <location>
        <begin position="208"/>
        <end position="228"/>
    </location>
</feature>
<feature type="transmembrane region" description="Helical" evidence="2">
    <location>
        <begin position="436"/>
        <end position="457"/>
    </location>
</feature>
<organism evidence="4">
    <name type="scientific">Neodiprion lecontei</name>
    <name type="common">Redheaded pine sawfly</name>
    <dbReference type="NCBI Taxonomy" id="441921"/>
    <lineage>
        <taxon>Eukaryota</taxon>
        <taxon>Metazoa</taxon>
        <taxon>Ecdysozoa</taxon>
        <taxon>Arthropoda</taxon>
        <taxon>Hexapoda</taxon>
        <taxon>Insecta</taxon>
        <taxon>Pterygota</taxon>
        <taxon>Neoptera</taxon>
        <taxon>Endopterygota</taxon>
        <taxon>Hymenoptera</taxon>
        <taxon>Tenthredinoidea</taxon>
        <taxon>Diprionidae</taxon>
        <taxon>Diprioninae</taxon>
        <taxon>Neodiprion</taxon>
    </lineage>
</organism>
<reference evidence="4" key="1">
    <citation type="submission" date="2025-08" db="UniProtKB">
        <authorList>
            <consortium name="RefSeq"/>
        </authorList>
    </citation>
    <scope>IDENTIFICATION</scope>
    <source>
        <tissue evidence="4">Thorax and Abdomen</tissue>
    </source>
</reference>
<feature type="transmembrane region" description="Helical" evidence="2">
    <location>
        <begin position="303"/>
        <end position="324"/>
    </location>
</feature>
<gene>
    <name evidence="4" type="primary">LOC107225635</name>
</gene>
<feature type="region of interest" description="Disordered" evidence="1">
    <location>
        <begin position="43"/>
        <end position="73"/>
    </location>
</feature>
<evidence type="ECO:0000256" key="2">
    <source>
        <dbReference type="SAM" id="Phobius"/>
    </source>
</evidence>
<keyword evidence="2" id="KW-0812">Transmembrane</keyword>
<evidence type="ECO:0000313" key="4">
    <source>
        <dbReference type="RefSeq" id="XP_015521651.2"/>
    </source>
</evidence>
<feature type="transmembrane region" description="Helical" evidence="2">
    <location>
        <begin position="350"/>
        <end position="370"/>
    </location>
</feature>
<dbReference type="InParanoid" id="A0A6J0C2Y5"/>
<feature type="transmembrane region" description="Helical" evidence="2">
    <location>
        <begin position="522"/>
        <end position="541"/>
    </location>
</feature>
<dbReference type="OrthoDB" id="6355263at2759"/>
<evidence type="ECO:0000313" key="3">
    <source>
        <dbReference type="Proteomes" id="UP000829291"/>
    </source>
</evidence>
<feature type="transmembrane region" description="Helical" evidence="2">
    <location>
        <begin position="280"/>
        <end position="296"/>
    </location>
</feature>
<feature type="transmembrane region" description="Helical" evidence="2">
    <location>
        <begin position="561"/>
        <end position="581"/>
    </location>
</feature>
<keyword evidence="2" id="KW-1133">Transmembrane helix</keyword>
<proteinExistence type="predicted"/>
<name>A0A6J0C2Y5_NEOLC</name>
<feature type="transmembrane region" description="Helical" evidence="2">
    <location>
        <begin position="249"/>
        <end position="268"/>
    </location>
</feature>
<dbReference type="AlphaFoldDB" id="A0A6J0C2Y5"/>
<dbReference type="RefSeq" id="XP_015521651.2">
    <property type="nucleotide sequence ID" value="XM_015666165.2"/>
</dbReference>
<protein>
    <submittedName>
        <fullName evidence="4">Uncharacterized protein LOC107225635</fullName>
    </submittedName>
</protein>
<keyword evidence="3" id="KW-1185">Reference proteome</keyword>
<keyword evidence="2" id="KW-0472">Membrane</keyword>
<dbReference type="GeneID" id="107225635"/>
<sequence length="610" mass="68198">MVRGRLSIVEASKCAELAVGIIVARVIQGLKLRRIGINRGVDEHSREKERRVRERGGREREGEKKRERHPARNDDIRQVQVGVVVRLGLPRNSVTFLPKEKRGGRRKRVFHKLASLTSCVTTMMDDDDQEELHCTGSDVEIEEYTDTEETPYAAYQPADKLFDTDRPGWQKFRFLGTLMVVVTSVTMLVIVFPLYLESVSAVSSAYTGLLFTSISSTLLLGVATFVVGRVSPPPPMVPNSMKVRIPRCSMTKIGAVYALTGIFLTLSLDQNRVLCHVQDPVKAITLFFSLVYYFFFGRKMMTLQRIFSITTILVGLFISVDYGLCDEFRCRGREVSAHTASIRGSWGTRAVWTLVYFASLASLAMFFTMLERHYASAQNISPLMTTQNNSFLYTVSRLVSSRDIRRRGSEEEGGRLLHVTDPDPNIKPKNFPKPPILQTLLYIHLTSMVIVVALSWMDTLPGVGRGMSPLELYRRVDNGLLCHFRSTNDCANVSGHGWIFLVAYVAFAISTLKFLSMCESAVFTVAAATVALPVSGIWWSIYKMDVGVNGGTIFWSPGVTGELICALLGLPVVLLGLGLLVRAHFKDNNQPYHSVQPASFVRQESQDSER</sequence>
<feature type="transmembrane region" description="Helical" evidence="2">
    <location>
        <begin position="495"/>
        <end position="515"/>
    </location>
</feature>